<evidence type="ECO:0000256" key="12">
    <source>
        <dbReference type="ARBA" id="ARBA00023136"/>
    </source>
</evidence>
<keyword evidence="12 21" id="KW-0472">Membrane</keyword>
<dbReference type="FunFam" id="2.60.200.20:FF:000003">
    <property type="entry name" value="sarcolemmal membrane-associated protein isoform X2"/>
    <property type="match status" value="1"/>
</dbReference>
<keyword evidence="7 21" id="KW-0812">Transmembrane</keyword>
<dbReference type="PROSITE" id="PS50006">
    <property type="entry name" value="FHA_DOMAIN"/>
    <property type="match status" value="1"/>
</dbReference>
<dbReference type="Proteomes" id="UP000792457">
    <property type="component" value="Unassembled WGS sequence"/>
</dbReference>
<keyword evidence="24" id="KW-1185">Reference proteome</keyword>
<keyword evidence="9 21" id="KW-1133">Transmembrane helix</keyword>
<keyword evidence="11" id="KW-0496">Mitochondrion</keyword>
<protein>
    <recommendedName>
        <fullName evidence="18">Sarcolemmal membrane-associated protein</fullName>
    </recommendedName>
</protein>
<dbReference type="GO" id="GO:0005813">
    <property type="term" value="C:centrosome"/>
    <property type="evidence" value="ECO:0007669"/>
    <property type="project" value="UniProtKB-SubCell"/>
</dbReference>
<evidence type="ECO:0000256" key="6">
    <source>
        <dbReference type="ARBA" id="ARBA00022553"/>
    </source>
</evidence>
<evidence type="ECO:0000256" key="1">
    <source>
        <dbReference type="ARBA" id="ARBA00004300"/>
    </source>
</evidence>
<feature type="transmembrane region" description="Helical" evidence="21">
    <location>
        <begin position="744"/>
        <end position="765"/>
    </location>
</feature>
<evidence type="ECO:0000256" key="14">
    <source>
        <dbReference type="ARBA" id="ARBA00057671"/>
    </source>
</evidence>
<dbReference type="InterPro" id="IPR008984">
    <property type="entry name" value="SMAD_FHA_dom_sf"/>
</dbReference>
<feature type="coiled-coil region" evidence="19">
    <location>
        <begin position="189"/>
        <end position="216"/>
    </location>
</feature>
<feature type="coiled-coil region" evidence="19">
    <location>
        <begin position="684"/>
        <end position="714"/>
    </location>
</feature>
<evidence type="ECO:0000256" key="15">
    <source>
        <dbReference type="ARBA" id="ARBA00060409"/>
    </source>
</evidence>
<feature type="region of interest" description="Disordered" evidence="20">
    <location>
        <begin position="461"/>
        <end position="520"/>
    </location>
</feature>
<name>A0A8K0NZS3_LADFU</name>
<evidence type="ECO:0000256" key="10">
    <source>
        <dbReference type="ARBA" id="ARBA00023054"/>
    </source>
</evidence>
<evidence type="ECO:0000256" key="18">
    <source>
        <dbReference type="ARBA" id="ARBA00074026"/>
    </source>
</evidence>
<dbReference type="InterPro" id="IPR051176">
    <property type="entry name" value="Cent_Immune-Sig_Mod"/>
</dbReference>
<dbReference type="PANTHER" id="PTHR15715:SF37">
    <property type="entry name" value="LD47843P"/>
    <property type="match status" value="1"/>
</dbReference>
<sequence>MVVSDAVLVKHGSCNLSNKLLNKQCGDFDAPFNMSARAILTSRPNSHPFQERRLVLDQKIKIGRSVARARPAVNNTIFDCKVLSRNHALFWYENGKFYLQDTKSSNGTFVNNQRLSKSSEESAPQEVCSGDIVQFGVDVMENSRKVTHGCIVATLKLYLPDGKEAKASRSTSLVGAVQLDELFQLNTYLQEALQREKVLENKLRSLQQLVMNTQEASDLGWKALIDEDLLISRVEILENKLQTFYKNLGEDKLRNELCVLLEDKDRYQYMARQSIKKVIEEKMEAVHNLKTIERTLSTTEEECECLQILREQSQNGLKDLAQKYTKQLLKVEELTAKLQAAEEAQQELQKQLEQEKSYLKTHLEDHLKVEKALQAKVKSLEENRGSNELEISTICSSLKSLIDSDGINNENEDLNLKESKYDMVEISEDDTFSVSSNELPEQNNVSDIEKLQVKLEESLPDSKSLGELMPEGGDSEFSPKNAKEDGKANNKVSSLEETFSEESTEDEGEVDESSQMKQQLQMIQNRMKEKSKFILELQEKIHAASQAIQSLKDSLQSEQQLSAKYQQEAENTKKLLFTAEQNAKQSKNEAEQLKDKIKSLQKELEDSKLNATSVDDNKSSTEIMRLTSECALLQSKLSDLEAEIKRNRIEKCKLVDDNNSLQKFKEEVEVLKGKLSDGQTTSFLSEYEESRSQLQDTLRKMSKMEEELVIVKERYCVCNEEKTLLAHDLQSLKEKYKTLDFQPFVAVICTVAPFLVFLGFIALFYPTVSFLIGSDS</sequence>
<dbReference type="CDD" id="cd21911">
    <property type="entry name" value="CC1_SLMAP"/>
    <property type="match status" value="1"/>
</dbReference>
<dbReference type="Pfam" id="PF00498">
    <property type="entry name" value="FHA"/>
    <property type="match status" value="1"/>
</dbReference>
<evidence type="ECO:0000313" key="23">
    <source>
        <dbReference type="EMBL" id="KAG8225904.1"/>
    </source>
</evidence>
<dbReference type="CDD" id="cd22679">
    <property type="entry name" value="FHA_SLMAP"/>
    <property type="match status" value="1"/>
</dbReference>
<feature type="domain" description="FHA" evidence="22">
    <location>
        <begin position="60"/>
        <end position="115"/>
    </location>
</feature>
<evidence type="ECO:0000256" key="9">
    <source>
        <dbReference type="ARBA" id="ARBA00022989"/>
    </source>
</evidence>
<gene>
    <name evidence="23" type="ORF">J437_LFUL006136</name>
</gene>
<evidence type="ECO:0000256" key="4">
    <source>
        <dbReference type="ARBA" id="ARBA00022475"/>
    </source>
</evidence>
<reference evidence="23" key="2">
    <citation type="submission" date="2017-10" db="EMBL/GenBank/DDBJ databases">
        <title>Ladona fulva Genome sequencing and assembly.</title>
        <authorList>
            <person name="Murali S."/>
            <person name="Richards S."/>
            <person name="Bandaranaike D."/>
            <person name="Bellair M."/>
            <person name="Blankenburg K."/>
            <person name="Chao H."/>
            <person name="Dinh H."/>
            <person name="Doddapaneni H."/>
            <person name="Dugan-Rocha S."/>
            <person name="Elkadiri S."/>
            <person name="Gnanaolivu R."/>
            <person name="Hernandez B."/>
            <person name="Skinner E."/>
            <person name="Javaid M."/>
            <person name="Lee S."/>
            <person name="Li M."/>
            <person name="Ming W."/>
            <person name="Munidasa M."/>
            <person name="Muniz J."/>
            <person name="Nguyen L."/>
            <person name="Hughes D."/>
            <person name="Osuji N."/>
            <person name="Pu L.-L."/>
            <person name="Puazo M."/>
            <person name="Qu C."/>
            <person name="Quiroz J."/>
            <person name="Raj R."/>
            <person name="Weissenberger G."/>
            <person name="Xin Y."/>
            <person name="Zou X."/>
            <person name="Han Y."/>
            <person name="Worley K."/>
            <person name="Muzny D."/>
            <person name="Gibbs R."/>
        </authorList>
    </citation>
    <scope>NUCLEOTIDE SEQUENCE</scope>
    <source>
        <strain evidence="23">Sampled in the wild</strain>
    </source>
</reference>
<evidence type="ECO:0000256" key="20">
    <source>
        <dbReference type="SAM" id="MobiDB-lite"/>
    </source>
</evidence>
<dbReference type="OrthoDB" id="687730at2759"/>
<evidence type="ECO:0000313" key="24">
    <source>
        <dbReference type="Proteomes" id="UP000792457"/>
    </source>
</evidence>
<reference evidence="23" key="1">
    <citation type="submission" date="2013-04" db="EMBL/GenBank/DDBJ databases">
        <authorList>
            <person name="Qu J."/>
            <person name="Murali S.C."/>
            <person name="Bandaranaike D."/>
            <person name="Bellair M."/>
            <person name="Blankenburg K."/>
            <person name="Chao H."/>
            <person name="Dinh H."/>
            <person name="Doddapaneni H."/>
            <person name="Downs B."/>
            <person name="Dugan-Rocha S."/>
            <person name="Elkadiri S."/>
            <person name="Gnanaolivu R.D."/>
            <person name="Hernandez B."/>
            <person name="Javaid M."/>
            <person name="Jayaseelan J.C."/>
            <person name="Lee S."/>
            <person name="Li M."/>
            <person name="Ming W."/>
            <person name="Munidasa M."/>
            <person name="Muniz J."/>
            <person name="Nguyen L."/>
            <person name="Ongeri F."/>
            <person name="Osuji N."/>
            <person name="Pu L.-L."/>
            <person name="Puazo M."/>
            <person name="Qu C."/>
            <person name="Quiroz J."/>
            <person name="Raj R."/>
            <person name="Weissenberger G."/>
            <person name="Xin Y."/>
            <person name="Zou X."/>
            <person name="Han Y."/>
            <person name="Richards S."/>
            <person name="Worley K."/>
            <person name="Muzny D."/>
            <person name="Gibbs R."/>
        </authorList>
    </citation>
    <scope>NUCLEOTIDE SEQUENCE</scope>
    <source>
        <strain evidence="23">Sampled in the wild</strain>
    </source>
</reference>
<evidence type="ECO:0000259" key="22">
    <source>
        <dbReference type="PROSITE" id="PS50006"/>
    </source>
</evidence>
<evidence type="ECO:0000256" key="13">
    <source>
        <dbReference type="ARBA" id="ARBA00023212"/>
    </source>
</evidence>
<keyword evidence="13" id="KW-0206">Cytoskeleton</keyword>
<dbReference type="EMBL" id="KZ308258">
    <property type="protein sequence ID" value="KAG8225904.1"/>
    <property type="molecule type" value="Genomic_DNA"/>
</dbReference>
<dbReference type="Gene3D" id="2.60.200.20">
    <property type="match status" value="1"/>
</dbReference>
<dbReference type="SUPFAM" id="SSF49879">
    <property type="entry name" value="SMAD/FHA domain"/>
    <property type="match status" value="1"/>
</dbReference>
<evidence type="ECO:0000256" key="16">
    <source>
        <dbReference type="ARBA" id="ARBA00061687"/>
    </source>
</evidence>
<evidence type="ECO:0000256" key="21">
    <source>
        <dbReference type="SAM" id="Phobius"/>
    </source>
</evidence>
<evidence type="ECO:0000256" key="17">
    <source>
        <dbReference type="ARBA" id="ARBA00066015"/>
    </source>
</evidence>
<accession>A0A8K0NZS3</accession>
<dbReference type="GO" id="GO:0005789">
    <property type="term" value="C:endoplasmic reticulum membrane"/>
    <property type="evidence" value="ECO:0007669"/>
    <property type="project" value="UniProtKB-SubCell"/>
</dbReference>
<evidence type="ECO:0000256" key="7">
    <source>
        <dbReference type="ARBA" id="ARBA00022692"/>
    </source>
</evidence>
<comment type="caution">
    <text evidence="23">The sequence shown here is derived from an EMBL/GenBank/DDBJ whole genome shotgun (WGS) entry which is preliminary data.</text>
</comment>
<comment type="similarity">
    <text evidence="16">Belongs to the SLMAP family.</text>
</comment>
<feature type="compositionally biased region" description="Acidic residues" evidence="20">
    <location>
        <begin position="498"/>
        <end position="512"/>
    </location>
</feature>
<comment type="subunit">
    <text evidence="17">Homodimer. Interacts with myosin. Interacts with SIKE1 and both associate with the STRIPAK core complex composed of PP2A catalytic and scaffolding subunits, the striatins (PP2A regulatory subunits), the striatin-associated proteins MOB4, STRIP1 and STRIP2, PDCD10 and members of the STE20 kinases, such as STK24 and STK26. Interacts (via FHA domain) with STK3 (when phosphorylated); the interaction associates STK3 with the STRIPAK complex.</text>
</comment>
<evidence type="ECO:0000256" key="8">
    <source>
        <dbReference type="ARBA" id="ARBA00022824"/>
    </source>
</evidence>
<evidence type="ECO:0000256" key="2">
    <source>
        <dbReference type="ARBA" id="ARBA00004304"/>
    </source>
</evidence>
<keyword evidence="8" id="KW-0256">Endoplasmic reticulum</keyword>
<comment type="function">
    <text evidence="14">Associates with the striatin-interacting phosphatase and kinase (STRIPAK) core complex, forming the extended (SIKE1:SLMAP)STRIPAK complex. The (SIKE1:SLMAP)STRIPAK complex dephosphorylates STK3 leading to the inhibition of Hippo signaling and the control of cell growth. May play a role during myoblast fusion.</text>
</comment>
<dbReference type="SMART" id="SM00240">
    <property type="entry name" value="FHA"/>
    <property type="match status" value="1"/>
</dbReference>
<feature type="coiled-coil region" evidence="19">
    <location>
        <begin position="282"/>
        <end position="383"/>
    </location>
</feature>
<feature type="compositionally biased region" description="Polar residues" evidence="20">
    <location>
        <begin position="432"/>
        <end position="446"/>
    </location>
</feature>
<dbReference type="AlphaFoldDB" id="A0A8K0NZS3"/>
<feature type="coiled-coil region" evidence="19">
    <location>
        <begin position="534"/>
        <end position="650"/>
    </location>
</feature>
<keyword evidence="10 19" id="KW-0175">Coiled coil</keyword>
<keyword evidence="4" id="KW-1003">Cell membrane</keyword>
<organism evidence="23 24">
    <name type="scientific">Ladona fulva</name>
    <name type="common">Scarce chaser dragonfly</name>
    <name type="synonym">Libellula fulva</name>
    <dbReference type="NCBI Taxonomy" id="123851"/>
    <lineage>
        <taxon>Eukaryota</taxon>
        <taxon>Metazoa</taxon>
        <taxon>Ecdysozoa</taxon>
        <taxon>Arthropoda</taxon>
        <taxon>Hexapoda</taxon>
        <taxon>Insecta</taxon>
        <taxon>Pterygota</taxon>
        <taxon>Palaeoptera</taxon>
        <taxon>Odonata</taxon>
        <taxon>Epiprocta</taxon>
        <taxon>Anisoptera</taxon>
        <taxon>Libelluloidea</taxon>
        <taxon>Libellulidae</taxon>
        <taxon>Ladona</taxon>
    </lineage>
</organism>
<proteinExistence type="inferred from homology"/>
<feature type="region of interest" description="Disordered" evidence="20">
    <location>
        <begin position="429"/>
        <end position="448"/>
    </location>
</feature>
<evidence type="ECO:0000256" key="19">
    <source>
        <dbReference type="SAM" id="Coils"/>
    </source>
</evidence>
<evidence type="ECO:0000256" key="11">
    <source>
        <dbReference type="ARBA" id="ARBA00023128"/>
    </source>
</evidence>
<keyword evidence="5" id="KW-0963">Cytoplasm</keyword>
<dbReference type="InterPro" id="IPR000253">
    <property type="entry name" value="FHA_dom"/>
</dbReference>
<keyword evidence="6" id="KW-0597">Phosphoprotein</keyword>
<dbReference type="GO" id="GO:0031966">
    <property type="term" value="C:mitochondrial membrane"/>
    <property type="evidence" value="ECO:0007669"/>
    <property type="project" value="UniProtKB-SubCell"/>
</dbReference>
<comment type="subcellular location">
    <subcellularLocation>
        <location evidence="15">Cell membrane</location>
        <location evidence="15">Sarcolemma</location>
        <topology evidence="15">Single-pass type IV membrane protein</topology>
    </subcellularLocation>
    <subcellularLocation>
        <location evidence="1">Cytoplasm</location>
        <location evidence="1">Cytoskeleton</location>
        <location evidence="1">Microtubule organizing center</location>
        <location evidence="1">Centrosome</location>
    </subcellularLocation>
    <subcellularLocation>
        <location evidence="3">Endoplasmic reticulum membrane</location>
        <topology evidence="3">Single-pass membrane protein</topology>
    </subcellularLocation>
    <subcellularLocation>
        <location evidence="2">Mitochondrion membrane</location>
        <topology evidence="2">Single-pass membrane protein</topology>
    </subcellularLocation>
</comment>
<evidence type="ECO:0000256" key="5">
    <source>
        <dbReference type="ARBA" id="ARBA00022490"/>
    </source>
</evidence>
<evidence type="ECO:0000256" key="3">
    <source>
        <dbReference type="ARBA" id="ARBA00004389"/>
    </source>
</evidence>
<dbReference type="GO" id="GO:0042383">
    <property type="term" value="C:sarcolemma"/>
    <property type="evidence" value="ECO:0007669"/>
    <property type="project" value="UniProtKB-SubCell"/>
</dbReference>
<dbReference type="PANTHER" id="PTHR15715">
    <property type="entry name" value="CENTROSOMAL PROTEIN OF 170 KDA"/>
    <property type="match status" value="1"/>
</dbReference>